<dbReference type="EMBL" id="BARU01012063">
    <property type="protein sequence ID" value="GAH36601.1"/>
    <property type="molecule type" value="Genomic_DNA"/>
</dbReference>
<name>X1ETA1_9ZZZZ</name>
<dbReference type="PANTHER" id="PTHR35903">
    <property type="entry name" value="FLAGELLIN B1"/>
    <property type="match status" value="1"/>
</dbReference>
<proteinExistence type="predicted"/>
<gene>
    <name evidence="1" type="ORF">S03H2_22408</name>
</gene>
<evidence type="ECO:0008006" key="2">
    <source>
        <dbReference type="Google" id="ProtNLM"/>
    </source>
</evidence>
<dbReference type="GO" id="GO:0005198">
    <property type="term" value="F:structural molecule activity"/>
    <property type="evidence" value="ECO:0007669"/>
    <property type="project" value="InterPro"/>
</dbReference>
<sequence>INTSETLQSRAKTVGTATIREVSAGVAIESITGYTNENKTRVEYLALTVRPRAGSKDIGLSLCTLSTLFDNLSILTLDESNIQNVNVDNKSVFNTPVAPGSSYTILDNTTSITFGVIAIHDPDSSVTGTSGMNSGDRIIIIVNLSAIIPSQGGLLPRQSISGTLTPEIGIKAQYDTTAPAVFSKRVINLS</sequence>
<dbReference type="PANTHER" id="PTHR35903:SF1">
    <property type="entry name" value="FLAGELLIN B1"/>
    <property type="match status" value="1"/>
</dbReference>
<dbReference type="GO" id="GO:0097588">
    <property type="term" value="P:archaeal or bacterial-type flagellum-dependent cell motility"/>
    <property type="evidence" value="ECO:0007669"/>
    <property type="project" value="InterPro"/>
</dbReference>
<protein>
    <recommendedName>
        <fullName evidence="2">Flagellin</fullName>
    </recommendedName>
</protein>
<organism evidence="1">
    <name type="scientific">marine sediment metagenome</name>
    <dbReference type="NCBI Taxonomy" id="412755"/>
    <lineage>
        <taxon>unclassified sequences</taxon>
        <taxon>metagenomes</taxon>
        <taxon>ecological metagenomes</taxon>
    </lineage>
</organism>
<accession>X1ETA1</accession>
<feature type="non-terminal residue" evidence="1">
    <location>
        <position position="1"/>
    </location>
</feature>
<evidence type="ECO:0000313" key="1">
    <source>
        <dbReference type="EMBL" id="GAH36601.1"/>
    </source>
</evidence>
<reference evidence="1" key="1">
    <citation type="journal article" date="2014" name="Front. Microbiol.">
        <title>High frequency of phylogenetically diverse reductive dehalogenase-homologous genes in deep subseafloor sedimentary metagenomes.</title>
        <authorList>
            <person name="Kawai M."/>
            <person name="Futagami T."/>
            <person name="Toyoda A."/>
            <person name="Takaki Y."/>
            <person name="Nishi S."/>
            <person name="Hori S."/>
            <person name="Arai W."/>
            <person name="Tsubouchi T."/>
            <person name="Morono Y."/>
            <person name="Uchiyama I."/>
            <person name="Ito T."/>
            <person name="Fujiyama A."/>
            <person name="Inagaki F."/>
            <person name="Takami H."/>
        </authorList>
    </citation>
    <scope>NUCLEOTIDE SEQUENCE</scope>
    <source>
        <strain evidence="1">Expedition CK06-06</strain>
    </source>
</reference>
<dbReference type="Pfam" id="PF01917">
    <property type="entry name" value="Flagellin_arch-type"/>
    <property type="match status" value="1"/>
</dbReference>
<dbReference type="AlphaFoldDB" id="X1ETA1"/>
<comment type="caution">
    <text evidence="1">The sequence shown here is derived from an EMBL/GenBank/DDBJ whole genome shotgun (WGS) entry which is preliminary data.</text>
</comment>
<dbReference type="InterPro" id="IPR002774">
    <property type="entry name" value="Flagellin_arc-type"/>
</dbReference>